<keyword evidence="3" id="KW-1185">Reference proteome</keyword>
<dbReference type="RefSeq" id="WP_188890896.1">
    <property type="nucleotide sequence ID" value="NZ_BMHY01000008.1"/>
</dbReference>
<feature type="chain" id="PRO_5039049732" description="VCBS repeat-containing protein" evidence="1">
    <location>
        <begin position="21"/>
        <end position="474"/>
    </location>
</feature>
<gene>
    <name evidence="2" type="ORF">GCM10010918_39290</name>
</gene>
<keyword evidence="1" id="KW-0732">Signal</keyword>
<protein>
    <recommendedName>
        <fullName evidence="4">VCBS repeat-containing protein</fullName>
    </recommendedName>
</protein>
<dbReference type="SUPFAM" id="SSF69318">
    <property type="entry name" value="Integrin alpha N-terminal domain"/>
    <property type="match status" value="1"/>
</dbReference>
<dbReference type="InterPro" id="IPR028994">
    <property type="entry name" value="Integrin_alpha_N"/>
</dbReference>
<feature type="signal peptide" evidence="1">
    <location>
        <begin position="1"/>
        <end position="20"/>
    </location>
</feature>
<evidence type="ECO:0000256" key="1">
    <source>
        <dbReference type="SAM" id="SignalP"/>
    </source>
</evidence>
<name>A0A917HH85_9BACL</name>
<evidence type="ECO:0000313" key="3">
    <source>
        <dbReference type="Proteomes" id="UP000600247"/>
    </source>
</evidence>
<dbReference type="EMBL" id="BMHY01000008">
    <property type="protein sequence ID" value="GGG78510.1"/>
    <property type="molecule type" value="Genomic_DNA"/>
</dbReference>
<dbReference type="Proteomes" id="UP000600247">
    <property type="component" value="Unassembled WGS sequence"/>
</dbReference>
<dbReference type="AlphaFoldDB" id="A0A917HH85"/>
<comment type="caution">
    <text evidence="2">The sequence shown here is derived from an EMBL/GenBank/DDBJ whole genome shotgun (WGS) entry which is preliminary data.</text>
</comment>
<sequence length="474" mass="53312">MNISMLGRAALIAAFLCMFATGCKYTAAPADLLTKPSQTADKQALMKAVEAAMPAYSKLTLPLRDDGEGAIRQVDLNGDGTPEAIVSLYNEYNVPELVVFRMTSGVWRSWFIIQQPMARQIDWIKIDDFDQNGKVELAIGWVGSFESPSLAEFYSFQSKPVRNEEGKLVLQPVDSIPYAYAEVGDVDGDGRLEIAIIQTDGSYQETSLPSYTLNLYNWEGAELTLLQQLELYDGVNMYDRMIIGRVSPEQNGVVVEASMGAHSMYTAMYAWENRRLQLVYPKLAASAGPEDVVFTETPVMSEDINGDGIIELMLPRPAPGQDDLSYAETKWINEWMQWDGKDAFHKMLEEYSDYSYQMRFQIPKAWMGHYTVRAPDKGDSYAIAAFEYWNEEQAYKAKLADIYAIPLKKREAFEADWKAKGRSYSVLKVKDGLVYAASFADPPESMSEADKAVFLTMRLEDGKAGELLRVMEED</sequence>
<reference evidence="2 3" key="1">
    <citation type="journal article" date="2014" name="Int. J. Syst. Evol. Microbiol.">
        <title>Complete genome sequence of Corynebacterium casei LMG S-19264T (=DSM 44701T), isolated from a smear-ripened cheese.</title>
        <authorList>
            <consortium name="US DOE Joint Genome Institute (JGI-PGF)"/>
            <person name="Walter F."/>
            <person name="Albersmeier A."/>
            <person name="Kalinowski J."/>
            <person name="Ruckert C."/>
        </authorList>
    </citation>
    <scope>NUCLEOTIDE SEQUENCE [LARGE SCALE GENOMIC DNA]</scope>
    <source>
        <strain evidence="2 3">CGMCC 1.15286</strain>
    </source>
</reference>
<proteinExistence type="predicted"/>
<organism evidence="2 3">
    <name type="scientific">Paenibacillus radicis</name>
    <name type="common">ex Gao et al. 2016</name>
    <dbReference type="NCBI Taxonomy" id="1737354"/>
    <lineage>
        <taxon>Bacteria</taxon>
        <taxon>Bacillati</taxon>
        <taxon>Bacillota</taxon>
        <taxon>Bacilli</taxon>
        <taxon>Bacillales</taxon>
        <taxon>Paenibacillaceae</taxon>
        <taxon>Paenibacillus</taxon>
    </lineage>
</organism>
<evidence type="ECO:0008006" key="4">
    <source>
        <dbReference type="Google" id="ProtNLM"/>
    </source>
</evidence>
<accession>A0A917HH85</accession>
<evidence type="ECO:0000313" key="2">
    <source>
        <dbReference type="EMBL" id="GGG78510.1"/>
    </source>
</evidence>